<dbReference type="KEGG" id="pog:Pogu_0842"/>
<dbReference type="InterPro" id="IPR011689">
    <property type="entry name" value="PaRep2b"/>
</dbReference>
<name>H6Q9N5_PYROT</name>
<dbReference type="EMBL" id="CP003316">
    <property type="protein sequence ID" value="AFA38869.1"/>
    <property type="molecule type" value="Genomic_DNA"/>
</dbReference>
<evidence type="ECO:0000313" key="3">
    <source>
        <dbReference type="Proteomes" id="UP000009062"/>
    </source>
</evidence>
<reference evidence="2 3" key="1">
    <citation type="journal article" date="2012" name="Stand. Genomic Sci.">
        <title>Complete genome sequence of Pyrobaculum oguniense.</title>
        <authorList>
            <person name="Bernick D.L."/>
            <person name="Karplus K."/>
            <person name="Lui L.M."/>
            <person name="Coker J.K."/>
            <person name="Murphy J.N."/>
            <person name="Chan P.P."/>
            <person name="Cozen A.E."/>
            <person name="Lowe T.M."/>
        </authorList>
    </citation>
    <scope>NUCLEOTIDE SEQUENCE [LARGE SCALE GENOMIC DNA]</scope>
    <source>
        <strain evidence="2 3">TE7</strain>
    </source>
</reference>
<sequence length="122" mass="13619">MWRRTWLGRRERGAPLERSSISFWRRAGISSYPAVSASAGGAEERAKNVEVEHVLRGPPGAEPWLEARPRDERGDEIARIVIKWDGEGLRAVFNGDKEKAERLGSILNALGADVKFREHGGE</sequence>
<accession>H6Q9N5</accession>
<gene>
    <name evidence="2" type="ordered locus">Pogu_0842</name>
</gene>
<dbReference type="Proteomes" id="UP000009062">
    <property type="component" value="Chromosome"/>
</dbReference>
<feature type="domain" description="PaRep2b" evidence="1">
    <location>
        <begin position="46"/>
        <end position="121"/>
    </location>
</feature>
<keyword evidence="3" id="KW-1185">Reference proteome</keyword>
<organism evidence="2 3">
    <name type="scientific">Pyrobaculum oguniense (strain DSM 13380 / JCM 10595 / TE7)</name>
    <dbReference type="NCBI Taxonomy" id="698757"/>
    <lineage>
        <taxon>Archaea</taxon>
        <taxon>Thermoproteota</taxon>
        <taxon>Thermoprotei</taxon>
        <taxon>Thermoproteales</taxon>
        <taxon>Thermoproteaceae</taxon>
        <taxon>Pyrobaculum</taxon>
    </lineage>
</organism>
<dbReference type="eggNOG" id="arCOG09780">
    <property type="taxonomic scope" value="Archaea"/>
</dbReference>
<dbReference type="AlphaFoldDB" id="H6Q9N5"/>
<dbReference type="HOGENOM" id="CLU_2021595_0_0_2"/>
<evidence type="ECO:0000259" key="1">
    <source>
        <dbReference type="Pfam" id="PF07775"/>
    </source>
</evidence>
<dbReference type="STRING" id="698757.Pogu_0842"/>
<proteinExistence type="predicted"/>
<protein>
    <submittedName>
        <fullName evidence="2">PaRep2b protein</fullName>
    </submittedName>
</protein>
<evidence type="ECO:0000313" key="2">
    <source>
        <dbReference type="EMBL" id="AFA38869.1"/>
    </source>
</evidence>
<dbReference type="Pfam" id="PF07775">
    <property type="entry name" value="PaRep2b"/>
    <property type="match status" value="1"/>
</dbReference>